<name>A0A2M8M5A5_9ACTN</name>
<protein>
    <submittedName>
        <fullName evidence="1">Uncharacterized protein</fullName>
    </submittedName>
</protein>
<gene>
    <name evidence="1" type="ORF">CUT44_04945</name>
</gene>
<dbReference type="Proteomes" id="UP000230407">
    <property type="component" value="Unassembled WGS sequence"/>
</dbReference>
<dbReference type="AlphaFoldDB" id="A0A2M8M5A5"/>
<keyword evidence="2" id="KW-1185">Reference proteome</keyword>
<reference evidence="1 2" key="1">
    <citation type="submission" date="2017-11" db="EMBL/GenBank/DDBJ databases">
        <title>Streptomyces carmine sp. nov., a novel actinomycete isolated from Sophora alopecuroides in Xinjiang, China.</title>
        <authorList>
            <person name="Wang Y."/>
            <person name="Luo X."/>
            <person name="Wan C."/>
            <person name="Zhang L."/>
        </authorList>
    </citation>
    <scope>NUCLEOTIDE SEQUENCE [LARGE SCALE GENOMIC DNA]</scope>
    <source>
        <strain evidence="1 2">TRM SA0054</strain>
    </source>
</reference>
<accession>A0A2M8M5A5</accession>
<proteinExistence type="predicted"/>
<comment type="caution">
    <text evidence="1">The sequence shown here is derived from an EMBL/GenBank/DDBJ whole genome shotgun (WGS) entry which is preliminary data.</text>
</comment>
<sequence>MRPAAVLVRGRTAEDLAVFVTRPRTTGSTTVAGHVPGLLPTGLPALESARTLLLGLGLGRRQGGRAAGRQESVRPR</sequence>
<organism evidence="1 2">
    <name type="scientific">Streptomyces carminius</name>
    <dbReference type="NCBI Taxonomy" id="2665496"/>
    <lineage>
        <taxon>Bacteria</taxon>
        <taxon>Bacillati</taxon>
        <taxon>Actinomycetota</taxon>
        <taxon>Actinomycetes</taxon>
        <taxon>Kitasatosporales</taxon>
        <taxon>Streptomycetaceae</taxon>
        <taxon>Streptomyces</taxon>
    </lineage>
</organism>
<evidence type="ECO:0000313" key="2">
    <source>
        <dbReference type="Proteomes" id="UP000230407"/>
    </source>
</evidence>
<evidence type="ECO:0000313" key="1">
    <source>
        <dbReference type="EMBL" id="PJE99401.1"/>
    </source>
</evidence>
<dbReference type="EMBL" id="PGGW01000015">
    <property type="protein sequence ID" value="PJE99401.1"/>
    <property type="molecule type" value="Genomic_DNA"/>
</dbReference>